<dbReference type="AlphaFoldDB" id="A0AA86N7W9"/>
<reference evidence="2" key="1">
    <citation type="submission" date="2023-06" db="EMBL/GenBank/DDBJ databases">
        <authorList>
            <person name="Kurt Z."/>
        </authorList>
    </citation>
    <scope>NUCLEOTIDE SEQUENCE</scope>
</reference>
<name>A0AA86N7W9_9EUKA</name>
<keyword evidence="1" id="KW-0472">Membrane</keyword>
<dbReference type="EMBL" id="CATOUU010000050">
    <property type="protein sequence ID" value="CAI9914403.1"/>
    <property type="molecule type" value="Genomic_DNA"/>
</dbReference>
<keyword evidence="1" id="KW-1133">Transmembrane helix</keyword>
<dbReference type="Proteomes" id="UP001642409">
    <property type="component" value="Unassembled WGS sequence"/>
</dbReference>
<reference evidence="3 4" key="2">
    <citation type="submission" date="2024-07" db="EMBL/GenBank/DDBJ databases">
        <authorList>
            <person name="Akdeniz Z."/>
        </authorList>
    </citation>
    <scope>NUCLEOTIDE SEQUENCE [LARGE SCALE GENOMIC DNA]</scope>
</reference>
<comment type="caution">
    <text evidence="2">The sequence shown here is derived from an EMBL/GenBank/DDBJ whole genome shotgun (WGS) entry which is preliminary data.</text>
</comment>
<sequence length="300" mass="33282">MQLIITTLNCDMTSTLTSVQFDSFKMILSRPAPCPMLYEPRYHYVNSASQPIFRFVLSTQMTTDLRSASGLEVQVRCNPSFQLECTEALSEMKLGHELLLQVQVDSRSLTLVNNQYVEKTISTTSTLTKTAPVIDQLNSIELSQNASMLTFTMSSAQNLTQSSVQMTCMTSNKTSLNSTDLDSVLLPAQLMDISNNITVSVNCTACNNKVVYYCNVQIDSNTYFDVHARQILKSVQTSILPIVIPLVLLVVAVIVVFTVLMVKKNNKTNVYSKPVKNAQRTQIKKGSVIASADSAKMQLY</sequence>
<gene>
    <name evidence="2" type="ORF">HINF_LOCUS2048</name>
    <name evidence="3" type="ORF">HINF_LOCUS68055</name>
</gene>
<feature type="transmembrane region" description="Helical" evidence="1">
    <location>
        <begin position="239"/>
        <end position="262"/>
    </location>
</feature>
<keyword evidence="4" id="KW-1185">Reference proteome</keyword>
<dbReference type="EMBL" id="CAXDID020000478">
    <property type="protein sequence ID" value="CAL6095659.1"/>
    <property type="molecule type" value="Genomic_DNA"/>
</dbReference>
<proteinExistence type="predicted"/>
<evidence type="ECO:0000256" key="1">
    <source>
        <dbReference type="SAM" id="Phobius"/>
    </source>
</evidence>
<evidence type="ECO:0000313" key="3">
    <source>
        <dbReference type="EMBL" id="CAL6095659.1"/>
    </source>
</evidence>
<accession>A0AA86N7W9</accession>
<evidence type="ECO:0000313" key="2">
    <source>
        <dbReference type="EMBL" id="CAI9914403.1"/>
    </source>
</evidence>
<organism evidence="2">
    <name type="scientific">Hexamita inflata</name>
    <dbReference type="NCBI Taxonomy" id="28002"/>
    <lineage>
        <taxon>Eukaryota</taxon>
        <taxon>Metamonada</taxon>
        <taxon>Diplomonadida</taxon>
        <taxon>Hexamitidae</taxon>
        <taxon>Hexamitinae</taxon>
        <taxon>Hexamita</taxon>
    </lineage>
</organism>
<keyword evidence="1" id="KW-0812">Transmembrane</keyword>
<protein>
    <submittedName>
        <fullName evidence="2">Uncharacterized protein</fullName>
    </submittedName>
</protein>
<evidence type="ECO:0000313" key="4">
    <source>
        <dbReference type="Proteomes" id="UP001642409"/>
    </source>
</evidence>